<sequence length="232" mass="26177">MENSVGVAGQNASSKEIKNCYLAQYHPDLWGGHFLYYTPPPQDIICQEEHALDELKKEVRKKLLTAIENPKDKLGFVDATERPGVAYHFEEEIGIILFGLLRQHSFYGSSGKLLFKLLYMYSLNSKMRRIVLWMGRCLRVHGEDILGEALEVTETKLEEMPKCPISLLADSNIILADVAHVKSATHDHDSTNEDTLIAMIESGDENGNDMDDVPLDLDQIEETNLSIESLKK</sequence>
<keyword evidence="2" id="KW-0456">Lyase</keyword>
<dbReference type="InterPro" id="IPR036965">
    <property type="entry name" value="Terpene_synth_N_sf"/>
</dbReference>
<dbReference type="EMBL" id="JAKOGI010000355">
    <property type="protein sequence ID" value="KAJ8436258.1"/>
    <property type="molecule type" value="Genomic_DNA"/>
</dbReference>
<dbReference type="InterPro" id="IPR008930">
    <property type="entry name" value="Terpenoid_cyclase/PrenylTrfase"/>
</dbReference>
<evidence type="ECO:0000256" key="1">
    <source>
        <dbReference type="ARBA" id="ARBA00001946"/>
    </source>
</evidence>
<keyword evidence="4" id="KW-1185">Reference proteome</keyword>
<reference evidence="3" key="1">
    <citation type="submission" date="2022-04" db="EMBL/GenBank/DDBJ databases">
        <title>Carnegiea gigantea Genome sequencing and assembly v2.</title>
        <authorList>
            <person name="Copetti D."/>
            <person name="Sanderson M.J."/>
            <person name="Burquez A."/>
            <person name="Wojciechowski M.F."/>
        </authorList>
    </citation>
    <scope>NUCLEOTIDE SEQUENCE</scope>
    <source>
        <strain evidence="3">SGP5-SGP5p</strain>
        <tissue evidence="3">Aerial part</tissue>
    </source>
</reference>
<proteinExistence type="predicted"/>
<protein>
    <submittedName>
        <fullName evidence="3">Uncharacterized protein</fullName>
    </submittedName>
</protein>
<dbReference type="InterPro" id="IPR050148">
    <property type="entry name" value="Terpene_synthase-like"/>
</dbReference>
<comment type="cofactor">
    <cofactor evidence="1">
        <name>Mg(2+)</name>
        <dbReference type="ChEBI" id="CHEBI:18420"/>
    </cofactor>
</comment>
<dbReference type="PANTHER" id="PTHR31225:SF221">
    <property type="entry name" value="(-)-GERMACRENE D SYNTHASE"/>
    <property type="match status" value="1"/>
</dbReference>
<dbReference type="Gene3D" id="1.50.10.130">
    <property type="entry name" value="Terpene synthase, N-terminal domain"/>
    <property type="match status" value="1"/>
</dbReference>
<dbReference type="PANTHER" id="PTHR31225">
    <property type="entry name" value="OS04G0344100 PROTEIN-RELATED"/>
    <property type="match status" value="1"/>
</dbReference>
<accession>A0A9Q1QBM4</accession>
<dbReference type="Proteomes" id="UP001153076">
    <property type="component" value="Unassembled WGS sequence"/>
</dbReference>
<organism evidence="3 4">
    <name type="scientific">Carnegiea gigantea</name>
    <dbReference type="NCBI Taxonomy" id="171969"/>
    <lineage>
        <taxon>Eukaryota</taxon>
        <taxon>Viridiplantae</taxon>
        <taxon>Streptophyta</taxon>
        <taxon>Embryophyta</taxon>
        <taxon>Tracheophyta</taxon>
        <taxon>Spermatophyta</taxon>
        <taxon>Magnoliopsida</taxon>
        <taxon>eudicotyledons</taxon>
        <taxon>Gunneridae</taxon>
        <taxon>Pentapetalae</taxon>
        <taxon>Caryophyllales</taxon>
        <taxon>Cactineae</taxon>
        <taxon>Cactaceae</taxon>
        <taxon>Cactoideae</taxon>
        <taxon>Echinocereeae</taxon>
        <taxon>Carnegiea</taxon>
    </lineage>
</organism>
<name>A0A9Q1QBM4_9CARY</name>
<dbReference type="GO" id="GO:0016114">
    <property type="term" value="P:terpenoid biosynthetic process"/>
    <property type="evidence" value="ECO:0007669"/>
    <property type="project" value="InterPro"/>
</dbReference>
<dbReference type="SUPFAM" id="SSF48239">
    <property type="entry name" value="Terpenoid cyclases/Protein prenyltransferases"/>
    <property type="match status" value="1"/>
</dbReference>
<evidence type="ECO:0000313" key="3">
    <source>
        <dbReference type="EMBL" id="KAJ8436258.1"/>
    </source>
</evidence>
<evidence type="ECO:0000256" key="2">
    <source>
        <dbReference type="ARBA" id="ARBA00023239"/>
    </source>
</evidence>
<dbReference type="GO" id="GO:0010333">
    <property type="term" value="F:terpene synthase activity"/>
    <property type="evidence" value="ECO:0007669"/>
    <property type="project" value="InterPro"/>
</dbReference>
<dbReference type="OrthoDB" id="1877784at2759"/>
<comment type="caution">
    <text evidence="3">The sequence shown here is derived from an EMBL/GenBank/DDBJ whole genome shotgun (WGS) entry which is preliminary data.</text>
</comment>
<dbReference type="AlphaFoldDB" id="A0A9Q1QBM4"/>
<evidence type="ECO:0000313" key="4">
    <source>
        <dbReference type="Proteomes" id="UP001153076"/>
    </source>
</evidence>
<gene>
    <name evidence="3" type="ORF">Cgig2_023433</name>
</gene>